<organism evidence="2 4">
    <name type="scientific">Phytophthora cactorum</name>
    <dbReference type="NCBI Taxonomy" id="29920"/>
    <lineage>
        <taxon>Eukaryota</taxon>
        <taxon>Sar</taxon>
        <taxon>Stramenopiles</taxon>
        <taxon>Oomycota</taxon>
        <taxon>Peronosporomycetes</taxon>
        <taxon>Peronosporales</taxon>
        <taxon>Peronosporaceae</taxon>
        <taxon>Phytophthora</taxon>
    </lineage>
</organism>
<dbReference type="EMBL" id="RCMK01000028">
    <property type="protein sequence ID" value="KAG2953200.1"/>
    <property type="molecule type" value="Genomic_DNA"/>
</dbReference>
<dbReference type="Proteomes" id="UP000760860">
    <property type="component" value="Unassembled WGS sequence"/>
</dbReference>
<reference evidence="2" key="1">
    <citation type="submission" date="2018-10" db="EMBL/GenBank/DDBJ databases">
        <title>Effector identification in a new, highly contiguous assembly of the strawberry crown rot pathogen Phytophthora cactorum.</title>
        <authorList>
            <person name="Armitage A.D."/>
            <person name="Nellist C.F."/>
            <person name="Bates H."/>
            <person name="Vickerstaff R.J."/>
            <person name="Harrison R.J."/>
        </authorList>
    </citation>
    <scope>NUCLEOTIDE SEQUENCE</scope>
    <source>
        <strain evidence="1">4032</strain>
        <strain evidence="2">4040</strain>
        <strain evidence="3">P421</strain>
    </source>
</reference>
<proteinExistence type="predicted"/>
<comment type="caution">
    <text evidence="2">The sequence shown here is derived from an EMBL/GenBank/DDBJ whole genome shotgun (WGS) entry which is preliminary data.</text>
</comment>
<dbReference type="AlphaFoldDB" id="A0A8T1ENP5"/>
<evidence type="ECO:0000313" key="3">
    <source>
        <dbReference type="EMBL" id="KAG3219161.1"/>
    </source>
</evidence>
<dbReference type="EMBL" id="RCMI01000018">
    <property type="protein sequence ID" value="KAG2942401.1"/>
    <property type="molecule type" value="Genomic_DNA"/>
</dbReference>
<accession>A0A8T1ENP5</accession>
<protein>
    <submittedName>
        <fullName evidence="2">Uncharacterized protein</fullName>
    </submittedName>
</protein>
<gene>
    <name evidence="1" type="ORF">PC115_g1491</name>
    <name evidence="2" type="ORF">PC117_g2258</name>
    <name evidence="3" type="ORF">PC129_g10039</name>
</gene>
<dbReference type="EMBL" id="RCMV01000324">
    <property type="protein sequence ID" value="KAG3219161.1"/>
    <property type="molecule type" value="Genomic_DNA"/>
</dbReference>
<evidence type="ECO:0000313" key="1">
    <source>
        <dbReference type="EMBL" id="KAG2942401.1"/>
    </source>
</evidence>
<dbReference type="Proteomes" id="UP000774804">
    <property type="component" value="Unassembled WGS sequence"/>
</dbReference>
<evidence type="ECO:0000313" key="4">
    <source>
        <dbReference type="Proteomes" id="UP000736787"/>
    </source>
</evidence>
<dbReference type="Proteomes" id="UP000736787">
    <property type="component" value="Unassembled WGS sequence"/>
</dbReference>
<name>A0A8T1ENP5_9STRA</name>
<sequence>MNLRPKVKELAAELYRWEVRHGGVLRGRHRHALRE</sequence>
<evidence type="ECO:0000313" key="2">
    <source>
        <dbReference type="EMBL" id="KAG2953200.1"/>
    </source>
</evidence>